<reference evidence="1" key="1">
    <citation type="submission" date="2018-05" db="EMBL/GenBank/DDBJ databases">
        <authorList>
            <person name="Lanie J.A."/>
            <person name="Ng W.-L."/>
            <person name="Kazmierczak K.M."/>
            <person name="Andrzejewski T.M."/>
            <person name="Davidsen T.M."/>
            <person name="Wayne K.J."/>
            <person name="Tettelin H."/>
            <person name="Glass J.I."/>
            <person name="Rusch D."/>
            <person name="Podicherti R."/>
            <person name="Tsui H.-C.T."/>
            <person name="Winkler M.E."/>
        </authorList>
    </citation>
    <scope>NUCLEOTIDE SEQUENCE</scope>
</reference>
<accession>A0A382T286</accession>
<proteinExistence type="predicted"/>
<dbReference type="EMBL" id="UINC01133261">
    <property type="protein sequence ID" value="SVD16093.1"/>
    <property type="molecule type" value="Genomic_DNA"/>
</dbReference>
<protein>
    <submittedName>
        <fullName evidence="1">Uncharacterized protein</fullName>
    </submittedName>
</protein>
<gene>
    <name evidence="1" type="ORF">METZ01_LOCUS368947</name>
</gene>
<feature type="non-terminal residue" evidence="1">
    <location>
        <position position="48"/>
    </location>
</feature>
<name>A0A382T286_9ZZZZ</name>
<sequence>MITVVAGNIIGSATFDTIEQCNEARNKVIQQEGSKVYCTYQEKTPDHS</sequence>
<organism evidence="1">
    <name type="scientific">marine metagenome</name>
    <dbReference type="NCBI Taxonomy" id="408172"/>
    <lineage>
        <taxon>unclassified sequences</taxon>
        <taxon>metagenomes</taxon>
        <taxon>ecological metagenomes</taxon>
    </lineage>
</organism>
<evidence type="ECO:0000313" key="1">
    <source>
        <dbReference type="EMBL" id="SVD16093.1"/>
    </source>
</evidence>
<dbReference type="AlphaFoldDB" id="A0A382T286"/>